<evidence type="ECO:0000256" key="4">
    <source>
        <dbReference type="ARBA" id="ARBA00023136"/>
    </source>
</evidence>
<feature type="domain" description="Sodium/calcium exchanger membrane region" evidence="6">
    <location>
        <begin position="12"/>
        <end position="126"/>
    </location>
</feature>
<feature type="transmembrane region" description="Helical" evidence="5">
    <location>
        <begin position="253"/>
        <end position="275"/>
    </location>
</feature>
<comment type="subcellular location">
    <subcellularLocation>
        <location evidence="1">Membrane</location>
        <topology evidence="1">Multi-pass membrane protein</topology>
    </subcellularLocation>
</comment>
<keyword evidence="4 5" id="KW-0472">Membrane</keyword>
<evidence type="ECO:0000259" key="6">
    <source>
        <dbReference type="Pfam" id="PF01699"/>
    </source>
</evidence>
<evidence type="ECO:0000256" key="1">
    <source>
        <dbReference type="ARBA" id="ARBA00004141"/>
    </source>
</evidence>
<evidence type="ECO:0000256" key="3">
    <source>
        <dbReference type="ARBA" id="ARBA00022989"/>
    </source>
</evidence>
<feature type="transmembrane region" description="Helical" evidence="5">
    <location>
        <begin position="325"/>
        <end position="342"/>
    </location>
</feature>
<name>A0ABY5MNB5_9HYPH</name>
<dbReference type="PANTHER" id="PTHR10846:SF8">
    <property type="entry name" value="INNER MEMBRANE PROTEIN YRBG"/>
    <property type="match status" value="1"/>
</dbReference>
<dbReference type="Proteomes" id="UP001342418">
    <property type="component" value="Chromosome"/>
</dbReference>
<keyword evidence="3 5" id="KW-1133">Transmembrane helix</keyword>
<evidence type="ECO:0000256" key="2">
    <source>
        <dbReference type="ARBA" id="ARBA00022692"/>
    </source>
</evidence>
<proteinExistence type="predicted"/>
<feature type="transmembrane region" description="Helical" evidence="5">
    <location>
        <begin position="12"/>
        <end position="30"/>
    </location>
</feature>
<protein>
    <recommendedName>
        <fullName evidence="6">Sodium/calcium exchanger membrane region domain-containing protein</fullName>
    </recommendedName>
</protein>
<keyword evidence="2 5" id="KW-0812">Transmembrane</keyword>
<dbReference type="PANTHER" id="PTHR10846">
    <property type="entry name" value="SODIUM/POTASSIUM/CALCIUM EXCHANGER"/>
    <property type="match status" value="1"/>
</dbReference>
<feature type="transmembrane region" description="Helical" evidence="5">
    <location>
        <begin position="224"/>
        <end position="241"/>
    </location>
</feature>
<dbReference type="EMBL" id="CP030941">
    <property type="protein sequence ID" value="UUP18267.1"/>
    <property type="molecule type" value="Genomic_DNA"/>
</dbReference>
<feature type="transmembrane region" description="Helical" evidence="5">
    <location>
        <begin position="74"/>
        <end position="94"/>
    </location>
</feature>
<dbReference type="InterPro" id="IPR044880">
    <property type="entry name" value="NCX_ion-bd_dom_sf"/>
</dbReference>
<dbReference type="InterPro" id="IPR004837">
    <property type="entry name" value="NaCa_Exmemb"/>
</dbReference>
<evidence type="ECO:0000313" key="7">
    <source>
        <dbReference type="EMBL" id="UUP18267.1"/>
    </source>
</evidence>
<gene>
    <name evidence="7" type="ORF">NTH_02747</name>
</gene>
<dbReference type="InterPro" id="IPR004481">
    <property type="entry name" value="K/Na/Ca-exchanger"/>
</dbReference>
<evidence type="ECO:0000313" key="8">
    <source>
        <dbReference type="Proteomes" id="UP001342418"/>
    </source>
</evidence>
<sequence length="343" mass="35292">MPFGIESIWLTLGGFVFCAALIAVAGTLLAKRADMIADVTGLGEALVGAVLLGGSTSLPGIITSVVTAWQGHPVLSISNAIGGITAQTAFLVVADTFYRRANLEHAAASAANLTQGALLVSLLSIPLIAMSGPQITILGVHPATVLMLGGYAYGVHLINRARTHPMWAPRATSQTQDSDDEGKGRRVQQSAFRISAEFLGLAAITAGAGYGISQFGISLARQTGLAETAVGGLLTAISTSLPELVTSVAAVRAGALTMAVGGIIGGNAFDTLFIAFSDVAYREGSLYHQFNSDNVFTVALAILMTGTLLLGLLRRETVGPGRIGFESVAILILYALGAVILIV</sequence>
<feature type="transmembrane region" description="Helical" evidence="5">
    <location>
        <begin position="295"/>
        <end position="313"/>
    </location>
</feature>
<feature type="transmembrane region" description="Helical" evidence="5">
    <location>
        <begin position="135"/>
        <end position="158"/>
    </location>
</feature>
<accession>A0ABY5MNB5</accession>
<feature type="transmembrane region" description="Helical" evidence="5">
    <location>
        <begin position="191"/>
        <end position="212"/>
    </location>
</feature>
<evidence type="ECO:0000256" key="5">
    <source>
        <dbReference type="SAM" id="Phobius"/>
    </source>
</evidence>
<dbReference type="Pfam" id="PF01699">
    <property type="entry name" value="Na_Ca_ex"/>
    <property type="match status" value="2"/>
</dbReference>
<dbReference type="Gene3D" id="1.20.1420.30">
    <property type="entry name" value="NCX, central ion-binding region"/>
    <property type="match status" value="2"/>
</dbReference>
<reference evidence="7 8" key="1">
    <citation type="submission" date="2018-07" db="EMBL/GenBank/DDBJ databases">
        <title>Genome sequence of Nitratireductor thuwali#1536.</title>
        <authorList>
            <person name="Michoud G."/>
            <person name="Merlino G."/>
            <person name="Sefrji F.O."/>
            <person name="Daffonchio D."/>
        </authorList>
    </citation>
    <scope>NUCLEOTIDE SEQUENCE [LARGE SCALE GENOMIC DNA]</scope>
    <source>
        <strain evidence="8">Nit1536</strain>
    </source>
</reference>
<feature type="domain" description="Sodium/calcium exchanger membrane region" evidence="6">
    <location>
        <begin position="213"/>
        <end position="342"/>
    </location>
</feature>
<keyword evidence="8" id="KW-1185">Reference proteome</keyword>
<organism evidence="7 8">
    <name type="scientific">Nitratireductor thuwali</name>
    <dbReference type="NCBI Taxonomy" id="2267699"/>
    <lineage>
        <taxon>Bacteria</taxon>
        <taxon>Pseudomonadati</taxon>
        <taxon>Pseudomonadota</taxon>
        <taxon>Alphaproteobacteria</taxon>
        <taxon>Hyphomicrobiales</taxon>
        <taxon>Phyllobacteriaceae</taxon>
        <taxon>Nitratireductor</taxon>
    </lineage>
</organism>
<feature type="transmembrane region" description="Helical" evidence="5">
    <location>
        <begin position="106"/>
        <end position="129"/>
    </location>
</feature>
<dbReference type="RefSeq" id="WP_338530511.1">
    <property type="nucleotide sequence ID" value="NZ_CP030941.1"/>
</dbReference>
<feature type="transmembrane region" description="Helical" evidence="5">
    <location>
        <begin position="42"/>
        <end position="62"/>
    </location>
</feature>